<evidence type="ECO:0000313" key="3">
    <source>
        <dbReference type="Proteomes" id="UP001140949"/>
    </source>
</evidence>
<comment type="caution">
    <text evidence="1">The sequence shown here is derived from an EMBL/GenBank/DDBJ whole genome shotgun (WGS) entry which is preliminary data.</text>
</comment>
<proteinExistence type="predicted"/>
<evidence type="ECO:0000313" key="2">
    <source>
        <dbReference type="EMBL" id="KAJ6840901.1"/>
    </source>
</evidence>
<dbReference type="EMBL" id="JANAVB010033349">
    <property type="protein sequence ID" value="KAJ6808520.1"/>
    <property type="molecule type" value="Genomic_DNA"/>
</dbReference>
<protein>
    <submittedName>
        <fullName evidence="1">Magnesium transporter MRS2-11, chloroplastic</fullName>
    </submittedName>
</protein>
<evidence type="ECO:0000313" key="1">
    <source>
        <dbReference type="EMBL" id="KAJ6808520.1"/>
    </source>
</evidence>
<sequence>MKRSRIGIASSTKIFLRTVFDRKVAVPYFSTMMPT</sequence>
<dbReference type="EMBL" id="JANAVB010009196">
    <property type="protein sequence ID" value="KAJ6840901.1"/>
    <property type="molecule type" value="Genomic_DNA"/>
</dbReference>
<accession>A0AAX6EWP3</accession>
<keyword evidence="3" id="KW-1185">Reference proteome</keyword>
<name>A0AAX6EWP3_IRIPA</name>
<organism evidence="1 3">
    <name type="scientific">Iris pallida</name>
    <name type="common">Sweet iris</name>
    <dbReference type="NCBI Taxonomy" id="29817"/>
    <lineage>
        <taxon>Eukaryota</taxon>
        <taxon>Viridiplantae</taxon>
        <taxon>Streptophyta</taxon>
        <taxon>Embryophyta</taxon>
        <taxon>Tracheophyta</taxon>
        <taxon>Spermatophyta</taxon>
        <taxon>Magnoliopsida</taxon>
        <taxon>Liliopsida</taxon>
        <taxon>Asparagales</taxon>
        <taxon>Iridaceae</taxon>
        <taxon>Iridoideae</taxon>
        <taxon>Irideae</taxon>
        <taxon>Iris</taxon>
    </lineage>
</organism>
<dbReference type="AlphaFoldDB" id="A0AAX6EWP3"/>
<reference evidence="1" key="1">
    <citation type="journal article" date="2023" name="GigaByte">
        <title>Genome assembly of the bearded iris, Iris pallida Lam.</title>
        <authorList>
            <person name="Bruccoleri R.E."/>
            <person name="Oakeley E.J."/>
            <person name="Faust A.M.E."/>
            <person name="Altorfer M."/>
            <person name="Dessus-Babus S."/>
            <person name="Burckhardt D."/>
            <person name="Oertli M."/>
            <person name="Naumann U."/>
            <person name="Petersen F."/>
            <person name="Wong J."/>
        </authorList>
    </citation>
    <scope>NUCLEOTIDE SEQUENCE</scope>
    <source>
        <strain evidence="1">GSM-AAB239-AS_SAM_17_03QT</strain>
    </source>
</reference>
<reference evidence="1" key="2">
    <citation type="submission" date="2023-04" db="EMBL/GenBank/DDBJ databases">
        <authorList>
            <person name="Bruccoleri R.E."/>
            <person name="Oakeley E.J."/>
            <person name="Faust A.-M."/>
            <person name="Dessus-Babus S."/>
            <person name="Altorfer M."/>
            <person name="Burckhardt D."/>
            <person name="Oertli M."/>
            <person name="Naumann U."/>
            <person name="Petersen F."/>
            <person name="Wong J."/>
        </authorList>
    </citation>
    <scope>NUCLEOTIDE SEQUENCE</scope>
    <source>
        <strain evidence="1">GSM-AAB239-AS_SAM_17_03QT</strain>
        <tissue evidence="1">Leaf</tissue>
    </source>
</reference>
<dbReference type="Proteomes" id="UP001140949">
    <property type="component" value="Unassembled WGS sequence"/>
</dbReference>
<gene>
    <name evidence="2" type="ORF">M6B38_119170</name>
    <name evidence="1" type="ORF">M6B38_167890</name>
</gene>